<reference evidence="3 4" key="1">
    <citation type="submission" date="2013-10" db="EMBL/GenBank/DDBJ databases">
        <authorList>
            <person name="Wang G."/>
            <person name="Zhuang W."/>
        </authorList>
    </citation>
    <scope>NUCLEOTIDE SEQUENCE [LARGE SCALE GENOMIC DNA]</scope>
    <source>
        <strain evidence="3 4">DSM 20118</strain>
    </source>
</reference>
<keyword evidence="4" id="KW-1185">Reference proteome</keyword>
<sequence>MGATVGALLLVLAGAVPGAQAAPTGPTVAASAALRPAAAAAPHAAAAVPGTVPSEARPAPVPRATGPGDTPTRRPVTRCSDISSEDGWVSRARVVGDLLVDSGICALSLVTVTGDVNVLPGADLFRMDDSSVKGDVRVADAHVYLLDSKIFGGVVVDSPDDPVEAYSVQVRRSLRGAARTLNMSSSTIEGAVNLRLGEGTSTFFYSRVGGWVNTRGGDVWAVKLDAGRGVTVTVARTLSLCGGSIALDATVRGVTGFVDLGGDAGVWGDEEPCAEPAPLGGSLVLDANPAERISVARLAVAGNLVCTGNARPDGLVVHPTVTVAGTRGGQCA</sequence>
<accession>A0A0A0BAS1</accession>
<evidence type="ECO:0008006" key="5">
    <source>
        <dbReference type="Google" id="ProtNLM"/>
    </source>
</evidence>
<comment type="caution">
    <text evidence="3">The sequence shown here is derived from an EMBL/GenBank/DDBJ whole genome shotgun (WGS) entry which is preliminary data.</text>
</comment>
<dbReference type="STRING" id="1408250.Q760_07220"/>
<feature type="signal peptide" evidence="2">
    <location>
        <begin position="1"/>
        <end position="21"/>
    </location>
</feature>
<feature type="region of interest" description="Disordered" evidence="1">
    <location>
        <begin position="45"/>
        <end position="80"/>
    </location>
</feature>
<proteinExistence type="predicted"/>
<dbReference type="EMBL" id="AXNT01000019">
    <property type="protein sequence ID" value="KGM03278.1"/>
    <property type="molecule type" value="Genomic_DNA"/>
</dbReference>
<feature type="chain" id="PRO_5001959133" description="Lipoprotein" evidence="2">
    <location>
        <begin position="22"/>
        <end position="332"/>
    </location>
</feature>
<dbReference type="RefSeq" id="WP_034626209.1">
    <property type="nucleotide sequence ID" value="NZ_AXNT01000019.1"/>
</dbReference>
<organism evidence="3 4">
    <name type="scientific">Cellulomonas cellasea DSM 20118</name>
    <dbReference type="NCBI Taxonomy" id="1408250"/>
    <lineage>
        <taxon>Bacteria</taxon>
        <taxon>Bacillati</taxon>
        <taxon>Actinomycetota</taxon>
        <taxon>Actinomycetes</taxon>
        <taxon>Micrococcales</taxon>
        <taxon>Cellulomonadaceae</taxon>
        <taxon>Cellulomonas</taxon>
    </lineage>
</organism>
<dbReference type="AlphaFoldDB" id="A0A0A0BAS1"/>
<evidence type="ECO:0000313" key="3">
    <source>
        <dbReference type="EMBL" id="KGM03278.1"/>
    </source>
</evidence>
<evidence type="ECO:0000256" key="2">
    <source>
        <dbReference type="SAM" id="SignalP"/>
    </source>
</evidence>
<gene>
    <name evidence="3" type="ORF">Q760_07220</name>
</gene>
<name>A0A0A0BAS1_9CELL</name>
<evidence type="ECO:0000313" key="4">
    <source>
        <dbReference type="Proteomes" id="UP000029833"/>
    </source>
</evidence>
<keyword evidence="2" id="KW-0732">Signal</keyword>
<protein>
    <recommendedName>
        <fullName evidence="5">Lipoprotein</fullName>
    </recommendedName>
</protein>
<dbReference type="Proteomes" id="UP000029833">
    <property type="component" value="Unassembled WGS sequence"/>
</dbReference>
<evidence type="ECO:0000256" key="1">
    <source>
        <dbReference type="SAM" id="MobiDB-lite"/>
    </source>
</evidence>